<dbReference type="PROSITE" id="PS51186">
    <property type="entry name" value="GNAT"/>
    <property type="match status" value="1"/>
</dbReference>
<feature type="domain" description="N-acetyltransferase" evidence="3">
    <location>
        <begin position="8"/>
        <end position="158"/>
    </location>
</feature>
<keyword evidence="1" id="KW-0808">Transferase</keyword>
<evidence type="ECO:0000259" key="3">
    <source>
        <dbReference type="PROSITE" id="PS51186"/>
    </source>
</evidence>
<dbReference type="SUPFAM" id="SSF55729">
    <property type="entry name" value="Acyl-CoA N-acyltransferases (Nat)"/>
    <property type="match status" value="1"/>
</dbReference>
<evidence type="ECO:0000313" key="5">
    <source>
        <dbReference type="Proteomes" id="UP001165122"/>
    </source>
</evidence>
<protein>
    <recommendedName>
        <fullName evidence="3">N-acetyltransferase domain-containing protein</fullName>
    </recommendedName>
</protein>
<dbReference type="Pfam" id="PF00583">
    <property type="entry name" value="Acetyltransf_1"/>
    <property type="match status" value="1"/>
</dbReference>
<keyword evidence="2" id="KW-0012">Acyltransferase</keyword>
<dbReference type="GO" id="GO:0016747">
    <property type="term" value="F:acyltransferase activity, transferring groups other than amino-acyl groups"/>
    <property type="evidence" value="ECO:0007669"/>
    <property type="project" value="InterPro"/>
</dbReference>
<name>A0A9W7DKM9_9STRA</name>
<dbReference type="AlphaFoldDB" id="A0A9W7DKM9"/>
<evidence type="ECO:0000313" key="4">
    <source>
        <dbReference type="EMBL" id="GMH47029.1"/>
    </source>
</evidence>
<dbReference type="InterPro" id="IPR050832">
    <property type="entry name" value="Bact_Acetyltransf"/>
</dbReference>
<dbReference type="Gene3D" id="3.40.630.30">
    <property type="match status" value="1"/>
</dbReference>
<reference evidence="5" key="1">
    <citation type="journal article" date="2023" name="Commun. Biol.">
        <title>Genome analysis of Parmales, the sister group of diatoms, reveals the evolutionary specialization of diatoms from phago-mixotrophs to photoautotrophs.</title>
        <authorList>
            <person name="Ban H."/>
            <person name="Sato S."/>
            <person name="Yoshikawa S."/>
            <person name="Yamada K."/>
            <person name="Nakamura Y."/>
            <person name="Ichinomiya M."/>
            <person name="Sato N."/>
            <person name="Blanc-Mathieu R."/>
            <person name="Endo H."/>
            <person name="Kuwata A."/>
            <person name="Ogata H."/>
        </authorList>
    </citation>
    <scope>NUCLEOTIDE SEQUENCE [LARGE SCALE GENOMIC DNA]</scope>
    <source>
        <strain evidence="5">NIES 3700</strain>
    </source>
</reference>
<keyword evidence="5" id="KW-1185">Reference proteome</keyword>
<evidence type="ECO:0000256" key="2">
    <source>
        <dbReference type="ARBA" id="ARBA00023315"/>
    </source>
</evidence>
<dbReference type="InterPro" id="IPR000182">
    <property type="entry name" value="GNAT_dom"/>
</dbReference>
<dbReference type="PANTHER" id="PTHR43877:SF2">
    <property type="entry name" value="AMINOALKYLPHOSPHONATE N-ACETYLTRANSFERASE-RELATED"/>
    <property type="match status" value="1"/>
</dbReference>
<dbReference type="Proteomes" id="UP001165122">
    <property type="component" value="Unassembled WGS sequence"/>
</dbReference>
<evidence type="ECO:0000256" key="1">
    <source>
        <dbReference type="ARBA" id="ARBA00022679"/>
    </source>
</evidence>
<sequence length="158" mass="17069">MAPTWNLCRIDEEPAKSLLDAFGTEVGAMYKGFSMEAGPSATVEDFLEPQGAYLVGTEDGTALAGGGVKRLGENMFEFKRMFVVGAGRGRGLGRELLRKLESEAKRMVGAGRGAITVRMDTGGKQVAATKLYLSEGYAEIDDYNGNPFASVWFEKKLL</sequence>
<proteinExistence type="predicted"/>
<dbReference type="EMBL" id="BRXW01000352">
    <property type="protein sequence ID" value="GMH47029.1"/>
    <property type="molecule type" value="Genomic_DNA"/>
</dbReference>
<gene>
    <name evidence="4" type="ORF">TrLO_g4255</name>
</gene>
<organism evidence="4 5">
    <name type="scientific">Triparma laevis f. longispina</name>
    <dbReference type="NCBI Taxonomy" id="1714387"/>
    <lineage>
        <taxon>Eukaryota</taxon>
        <taxon>Sar</taxon>
        <taxon>Stramenopiles</taxon>
        <taxon>Ochrophyta</taxon>
        <taxon>Bolidophyceae</taxon>
        <taxon>Parmales</taxon>
        <taxon>Triparmaceae</taxon>
        <taxon>Triparma</taxon>
    </lineage>
</organism>
<dbReference type="InterPro" id="IPR016181">
    <property type="entry name" value="Acyl_CoA_acyltransferase"/>
</dbReference>
<comment type="caution">
    <text evidence="4">The sequence shown here is derived from an EMBL/GenBank/DDBJ whole genome shotgun (WGS) entry which is preliminary data.</text>
</comment>
<dbReference type="PANTHER" id="PTHR43877">
    <property type="entry name" value="AMINOALKYLPHOSPHONATE N-ACETYLTRANSFERASE-RELATED-RELATED"/>
    <property type="match status" value="1"/>
</dbReference>
<accession>A0A9W7DKM9</accession>
<dbReference type="OrthoDB" id="10336614at2759"/>